<protein>
    <submittedName>
        <fullName evidence="2">Class I SAM-dependent methyltransferase</fullName>
    </submittedName>
</protein>
<dbReference type="PANTHER" id="PTHR42912:SF96">
    <property type="entry name" value="METHYLTRANSFERASE DOMAIN-CONTAINING PROTEIN"/>
    <property type="match status" value="1"/>
</dbReference>
<comment type="caution">
    <text evidence="2">The sequence shown here is derived from an EMBL/GenBank/DDBJ whole genome shotgun (WGS) entry which is preliminary data.</text>
</comment>
<accession>A0ABT7E253</accession>
<proteinExistence type="predicted"/>
<dbReference type="InterPro" id="IPR013216">
    <property type="entry name" value="Methyltransf_11"/>
</dbReference>
<dbReference type="SUPFAM" id="SSF53335">
    <property type="entry name" value="S-adenosyl-L-methionine-dependent methyltransferases"/>
    <property type="match status" value="1"/>
</dbReference>
<dbReference type="Pfam" id="PF08241">
    <property type="entry name" value="Methyltransf_11"/>
    <property type="match status" value="1"/>
</dbReference>
<dbReference type="GO" id="GO:0032259">
    <property type="term" value="P:methylation"/>
    <property type="evidence" value="ECO:0007669"/>
    <property type="project" value="UniProtKB-KW"/>
</dbReference>
<name>A0ABT7E253_9NEIS</name>
<keyword evidence="2" id="KW-0808">Transferase</keyword>
<organism evidence="2 3">
    <name type="scientific">Parachitinimonas caeni</name>
    <dbReference type="NCBI Taxonomy" id="3031301"/>
    <lineage>
        <taxon>Bacteria</taxon>
        <taxon>Pseudomonadati</taxon>
        <taxon>Pseudomonadota</taxon>
        <taxon>Betaproteobacteria</taxon>
        <taxon>Neisseriales</taxon>
        <taxon>Chitinibacteraceae</taxon>
        <taxon>Parachitinimonas</taxon>
    </lineage>
</organism>
<dbReference type="InterPro" id="IPR050508">
    <property type="entry name" value="Methyltransf_Superfamily"/>
</dbReference>
<dbReference type="Proteomes" id="UP001172778">
    <property type="component" value="Unassembled WGS sequence"/>
</dbReference>
<sequence length="417" mass="46980">MSQTGLIDWKTHAWQDPNMVAWYAQRMEQNLDTNQLKNRLELELIARHLRGHSVLDVGIGTGRASLPLLKSGYAVSGIDSSQAMLDETRRQAGDLPIELKVGDIGAVPYGDGRFDNVISLNVLVHFPNWREVLVEWKRVLKPGGRIIFDIHSFDHLLAALGEGEQLQRLTRPGETSAEFAEYKSTAGVAQIVAFANSVGLKVVAVAPYGAFLGGGNPNYWLTKLESSFRWKRLLSWITLDQRLMEFACFLEQTFVEHLGSAICGRLMVVLENQPDPAGNAELLARHTELNQREGDRLHLESYFERLPSSAEQRAALWERHFSHPRNLVLLYEIFRSLGGDTHIDMALAIPQPWSYRFDTWALQDAYDDAGWHLARNWADVMAEPAQCHGVSLPATLEYPLMKRLLSTCYGLFDEGQA</sequence>
<keyword evidence="2" id="KW-0489">Methyltransferase</keyword>
<dbReference type="InterPro" id="IPR029063">
    <property type="entry name" value="SAM-dependent_MTases_sf"/>
</dbReference>
<dbReference type="Gene3D" id="3.40.50.150">
    <property type="entry name" value="Vaccinia Virus protein VP39"/>
    <property type="match status" value="1"/>
</dbReference>
<evidence type="ECO:0000259" key="1">
    <source>
        <dbReference type="Pfam" id="PF08241"/>
    </source>
</evidence>
<keyword evidence="3" id="KW-1185">Reference proteome</keyword>
<gene>
    <name evidence="2" type="ORF">PZA18_20345</name>
</gene>
<reference evidence="2" key="1">
    <citation type="submission" date="2023-03" db="EMBL/GenBank/DDBJ databases">
        <title>Chitinimonas shenzhenensis gen. nov., sp. nov., a novel member of family Burkholderiaceae isolated from activated sludge collected in Shen Zhen, China.</title>
        <authorList>
            <person name="Wang X."/>
        </authorList>
    </citation>
    <scope>NUCLEOTIDE SEQUENCE</scope>
    <source>
        <strain evidence="2">DQS-5</strain>
    </source>
</reference>
<feature type="domain" description="Methyltransferase type 11" evidence="1">
    <location>
        <begin position="55"/>
        <end position="148"/>
    </location>
</feature>
<dbReference type="CDD" id="cd02440">
    <property type="entry name" value="AdoMet_MTases"/>
    <property type="match status" value="1"/>
</dbReference>
<dbReference type="GO" id="GO:0008168">
    <property type="term" value="F:methyltransferase activity"/>
    <property type="evidence" value="ECO:0007669"/>
    <property type="project" value="UniProtKB-KW"/>
</dbReference>
<dbReference type="RefSeq" id="WP_284102712.1">
    <property type="nucleotide sequence ID" value="NZ_JARRAF010000037.1"/>
</dbReference>
<dbReference type="PANTHER" id="PTHR42912">
    <property type="entry name" value="METHYLTRANSFERASE"/>
    <property type="match status" value="1"/>
</dbReference>
<evidence type="ECO:0000313" key="3">
    <source>
        <dbReference type="Proteomes" id="UP001172778"/>
    </source>
</evidence>
<evidence type="ECO:0000313" key="2">
    <source>
        <dbReference type="EMBL" id="MDK2126393.1"/>
    </source>
</evidence>
<dbReference type="EMBL" id="JARRAF010000037">
    <property type="protein sequence ID" value="MDK2126393.1"/>
    <property type="molecule type" value="Genomic_DNA"/>
</dbReference>